<dbReference type="PROSITE" id="PS00761">
    <property type="entry name" value="SPASE_I_3"/>
    <property type="match status" value="1"/>
</dbReference>
<feature type="transmembrane region" description="Helical" evidence="7">
    <location>
        <begin position="38"/>
        <end position="59"/>
    </location>
</feature>
<dbReference type="PRINTS" id="PR00727">
    <property type="entry name" value="LEADERPTASE"/>
</dbReference>
<comment type="catalytic activity">
    <reaction evidence="1 7">
        <text>Cleavage of hydrophobic, N-terminal signal or leader sequences from secreted and periplasmic proteins.</text>
        <dbReference type="EC" id="3.4.21.89"/>
    </reaction>
</comment>
<comment type="caution">
    <text evidence="10">The sequence shown here is derived from an EMBL/GenBank/DDBJ whole genome shotgun (WGS) entry which is preliminary data.</text>
</comment>
<evidence type="ECO:0000256" key="4">
    <source>
        <dbReference type="ARBA" id="ARBA00013208"/>
    </source>
</evidence>
<dbReference type="EC" id="3.4.21.89" evidence="4 7"/>
<feature type="active site" evidence="6">
    <location>
        <position position="112"/>
    </location>
</feature>
<feature type="active site" evidence="6">
    <location>
        <position position="69"/>
    </location>
</feature>
<accession>A0A926D2Q6</accession>
<dbReference type="SUPFAM" id="SSF51306">
    <property type="entry name" value="LexA/Signal peptidase"/>
    <property type="match status" value="1"/>
</dbReference>
<dbReference type="CDD" id="cd06530">
    <property type="entry name" value="S26_SPase_I"/>
    <property type="match status" value="1"/>
</dbReference>
<comment type="similarity">
    <text evidence="3 7">Belongs to the peptidase S26 family.</text>
</comment>
<evidence type="ECO:0000256" key="2">
    <source>
        <dbReference type="ARBA" id="ARBA00004401"/>
    </source>
</evidence>
<evidence type="ECO:0000256" key="6">
    <source>
        <dbReference type="PIRSR" id="PIRSR600223-1"/>
    </source>
</evidence>
<feature type="domain" description="Peptidase S26" evidence="9">
    <location>
        <begin position="40"/>
        <end position="194"/>
    </location>
</feature>
<protein>
    <recommendedName>
        <fullName evidence="4 7">Signal peptidase I</fullName>
        <ecNumber evidence="4 7">3.4.21.89</ecNumber>
    </recommendedName>
</protein>
<dbReference type="NCBIfam" id="TIGR02227">
    <property type="entry name" value="sigpep_I_bact"/>
    <property type="match status" value="1"/>
</dbReference>
<comment type="subcellular location">
    <subcellularLocation>
        <location evidence="2">Cell membrane</location>
        <topology evidence="2">Single-pass type II membrane protein</topology>
    </subcellularLocation>
    <subcellularLocation>
        <location evidence="7">Membrane</location>
        <topology evidence="7">Single-pass type II membrane protein</topology>
    </subcellularLocation>
</comment>
<evidence type="ECO:0000256" key="7">
    <source>
        <dbReference type="RuleBase" id="RU362042"/>
    </source>
</evidence>
<dbReference type="GO" id="GO:0006465">
    <property type="term" value="P:signal peptide processing"/>
    <property type="evidence" value="ECO:0007669"/>
    <property type="project" value="InterPro"/>
</dbReference>
<keyword evidence="7" id="KW-0472">Membrane</keyword>
<dbReference type="EMBL" id="JACRSO010000003">
    <property type="protein sequence ID" value="MBC8529260.1"/>
    <property type="molecule type" value="Genomic_DNA"/>
</dbReference>
<evidence type="ECO:0000256" key="5">
    <source>
        <dbReference type="ARBA" id="ARBA00022801"/>
    </source>
</evidence>
<reference evidence="10" key="1">
    <citation type="submission" date="2020-08" db="EMBL/GenBank/DDBJ databases">
        <title>Genome public.</title>
        <authorList>
            <person name="Liu C."/>
            <person name="Sun Q."/>
        </authorList>
    </citation>
    <scope>NUCLEOTIDE SEQUENCE</scope>
    <source>
        <strain evidence="10">NSJ-44</strain>
    </source>
</reference>
<keyword evidence="7" id="KW-0645">Protease</keyword>
<dbReference type="InterPro" id="IPR019758">
    <property type="entry name" value="Pept_S26A_signal_pept_1_CS"/>
</dbReference>
<evidence type="ECO:0000256" key="8">
    <source>
        <dbReference type="SAM" id="MobiDB-lite"/>
    </source>
</evidence>
<evidence type="ECO:0000256" key="1">
    <source>
        <dbReference type="ARBA" id="ARBA00000677"/>
    </source>
</evidence>
<dbReference type="RefSeq" id="WP_138294781.1">
    <property type="nucleotide sequence ID" value="NZ_JACRSO010000003.1"/>
</dbReference>
<evidence type="ECO:0000259" key="9">
    <source>
        <dbReference type="Pfam" id="PF10502"/>
    </source>
</evidence>
<evidence type="ECO:0000313" key="11">
    <source>
        <dbReference type="Proteomes" id="UP000654279"/>
    </source>
</evidence>
<dbReference type="GO" id="GO:0005886">
    <property type="term" value="C:plasma membrane"/>
    <property type="evidence" value="ECO:0007669"/>
    <property type="project" value="UniProtKB-SubCell"/>
</dbReference>
<dbReference type="Pfam" id="PF10502">
    <property type="entry name" value="Peptidase_S26"/>
    <property type="match status" value="1"/>
</dbReference>
<feature type="region of interest" description="Disordered" evidence="8">
    <location>
        <begin position="1"/>
        <end position="23"/>
    </location>
</feature>
<organism evidence="10 11">
    <name type="scientific">Luoshenia tenuis</name>
    <dbReference type="NCBI Taxonomy" id="2763654"/>
    <lineage>
        <taxon>Bacteria</taxon>
        <taxon>Bacillati</taxon>
        <taxon>Bacillota</taxon>
        <taxon>Clostridia</taxon>
        <taxon>Christensenellales</taxon>
        <taxon>Christensenellaceae</taxon>
        <taxon>Luoshenia</taxon>
    </lineage>
</organism>
<gene>
    <name evidence="10" type="primary">lepB</name>
    <name evidence="10" type="ORF">H8699_07460</name>
</gene>
<keyword evidence="5 7" id="KW-0378">Hydrolase</keyword>
<dbReference type="GO" id="GO:0004252">
    <property type="term" value="F:serine-type endopeptidase activity"/>
    <property type="evidence" value="ECO:0007669"/>
    <property type="project" value="InterPro"/>
</dbReference>
<feature type="compositionally biased region" description="Polar residues" evidence="8">
    <location>
        <begin position="12"/>
        <end position="21"/>
    </location>
</feature>
<dbReference type="Proteomes" id="UP000654279">
    <property type="component" value="Unassembled WGS sequence"/>
</dbReference>
<sequence length="204" mass="23050">MNDIQEPKGTGSEPNLDQPTTRVAKLEKRKRKSRLREGLDWVITLVLAMALAFFLRLYVVEFITVEGPSMEPTLVSDERVLIDKGIYNLFCTPQRGEIVVTHFPGEKDIFIKRIVGLPGERLEIRGGQVYIDDQPLEEPYIAAPMLQDYDEIVIPEGHYMVMGDNRNNSHDSRASVVGPIPRDLIVGRAVAISWPLDAWRGLLP</sequence>
<dbReference type="InterPro" id="IPR036286">
    <property type="entry name" value="LexA/Signal_pep-like_sf"/>
</dbReference>
<dbReference type="GO" id="GO:0009003">
    <property type="term" value="F:signal peptidase activity"/>
    <property type="evidence" value="ECO:0007669"/>
    <property type="project" value="UniProtKB-EC"/>
</dbReference>
<evidence type="ECO:0000256" key="3">
    <source>
        <dbReference type="ARBA" id="ARBA00009370"/>
    </source>
</evidence>
<dbReference type="InterPro" id="IPR000223">
    <property type="entry name" value="Pept_S26A_signal_pept_1"/>
</dbReference>
<evidence type="ECO:0000313" key="10">
    <source>
        <dbReference type="EMBL" id="MBC8529260.1"/>
    </source>
</evidence>
<name>A0A926D2Q6_9FIRM</name>
<keyword evidence="7" id="KW-1133">Transmembrane helix</keyword>
<dbReference type="Gene3D" id="2.10.109.10">
    <property type="entry name" value="Umud Fragment, subunit A"/>
    <property type="match status" value="1"/>
</dbReference>
<keyword evidence="11" id="KW-1185">Reference proteome</keyword>
<dbReference type="PANTHER" id="PTHR43390:SF1">
    <property type="entry name" value="CHLOROPLAST PROCESSING PEPTIDASE"/>
    <property type="match status" value="1"/>
</dbReference>
<dbReference type="PANTHER" id="PTHR43390">
    <property type="entry name" value="SIGNAL PEPTIDASE I"/>
    <property type="match status" value="1"/>
</dbReference>
<dbReference type="AlphaFoldDB" id="A0A926D2Q6"/>
<dbReference type="InterPro" id="IPR019757">
    <property type="entry name" value="Pept_S26A_signal_pept_1_Lys-AS"/>
</dbReference>
<dbReference type="InterPro" id="IPR019533">
    <property type="entry name" value="Peptidase_S26"/>
</dbReference>
<keyword evidence="7" id="KW-0812">Transmembrane</keyword>
<proteinExistence type="inferred from homology"/>
<dbReference type="PROSITE" id="PS00760">
    <property type="entry name" value="SPASE_I_2"/>
    <property type="match status" value="1"/>
</dbReference>